<feature type="transmembrane region" description="Helical" evidence="2">
    <location>
        <begin position="54"/>
        <end position="76"/>
    </location>
</feature>
<sequence>MLEVPTFTDSSSTPISSTIGRKRRLARKKVPREGFDMPEGENNNSEEKSDDAKIAGGVVGGVVGVCALGALGLVGYKKGLISPSRLKKFITGNKVDPEKAYPEDVKHDRDDDEPPRKMDCNENKQGSSSSLQTKNETAVDAKSELREESVKIEESSETKYENFTPDRNE</sequence>
<comment type="caution">
    <text evidence="3">The sequence shown here is derived from an EMBL/GenBank/DDBJ whole genome shotgun (WGS) entry which is preliminary data.</text>
</comment>
<keyword evidence="2" id="KW-0472">Membrane</keyword>
<keyword evidence="4" id="KW-1185">Reference proteome</keyword>
<feature type="compositionally biased region" description="Basic and acidic residues" evidence="1">
    <location>
        <begin position="95"/>
        <end position="122"/>
    </location>
</feature>
<evidence type="ECO:0000313" key="4">
    <source>
        <dbReference type="Proteomes" id="UP001186944"/>
    </source>
</evidence>
<evidence type="ECO:0000313" key="3">
    <source>
        <dbReference type="EMBL" id="KAK3108239.1"/>
    </source>
</evidence>
<dbReference type="EMBL" id="VSWD01000001">
    <property type="protein sequence ID" value="KAK3108239.1"/>
    <property type="molecule type" value="Genomic_DNA"/>
</dbReference>
<feature type="region of interest" description="Disordered" evidence="1">
    <location>
        <begin position="1"/>
        <end position="51"/>
    </location>
</feature>
<name>A0AA88YUT9_PINIB</name>
<feature type="compositionally biased region" description="Basic residues" evidence="1">
    <location>
        <begin position="20"/>
        <end position="30"/>
    </location>
</feature>
<feature type="region of interest" description="Disordered" evidence="1">
    <location>
        <begin position="93"/>
        <end position="169"/>
    </location>
</feature>
<accession>A0AA88YUT9</accession>
<evidence type="ECO:0000256" key="1">
    <source>
        <dbReference type="SAM" id="MobiDB-lite"/>
    </source>
</evidence>
<keyword evidence="2" id="KW-0812">Transmembrane</keyword>
<gene>
    <name evidence="3" type="ORF">FSP39_003885</name>
</gene>
<dbReference type="Proteomes" id="UP001186944">
    <property type="component" value="Unassembled WGS sequence"/>
</dbReference>
<keyword evidence="2" id="KW-1133">Transmembrane helix</keyword>
<reference evidence="3" key="1">
    <citation type="submission" date="2019-08" db="EMBL/GenBank/DDBJ databases">
        <title>The improved chromosome-level genome for the pearl oyster Pinctada fucata martensii using PacBio sequencing and Hi-C.</title>
        <authorList>
            <person name="Zheng Z."/>
        </authorList>
    </citation>
    <scope>NUCLEOTIDE SEQUENCE</scope>
    <source>
        <strain evidence="3">ZZ-2019</strain>
        <tissue evidence="3">Adductor muscle</tissue>
    </source>
</reference>
<dbReference type="AlphaFoldDB" id="A0AA88YUT9"/>
<organism evidence="3 4">
    <name type="scientific">Pinctada imbricata</name>
    <name type="common">Atlantic pearl-oyster</name>
    <name type="synonym">Pinctada martensii</name>
    <dbReference type="NCBI Taxonomy" id="66713"/>
    <lineage>
        <taxon>Eukaryota</taxon>
        <taxon>Metazoa</taxon>
        <taxon>Spiralia</taxon>
        <taxon>Lophotrochozoa</taxon>
        <taxon>Mollusca</taxon>
        <taxon>Bivalvia</taxon>
        <taxon>Autobranchia</taxon>
        <taxon>Pteriomorphia</taxon>
        <taxon>Pterioida</taxon>
        <taxon>Pterioidea</taxon>
        <taxon>Pteriidae</taxon>
        <taxon>Pinctada</taxon>
    </lineage>
</organism>
<proteinExistence type="predicted"/>
<feature type="compositionally biased region" description="Polar residues" evidence="1">
    <location>
        <begin position="123"/>
        <end position="136"/>
    </location>
</feature>
<feature type="compositionally biased region" description="Low complexity" evidence="1">
    <location>
        <begin position="1"/>
        <end position="19"/>
    </location>
</feature>
<evidence type="ECO:0000256" key="2">
    <source>
        <dbReference type="SAM" id="Phobius"/>
    </source>
</evidence>
<feature type="compositionally biased region" description="Basic and acidic residues" evidence="1">
    <location>
        <begin position="137"/>
        <end position="169"/>
    </location>
</feature>
<protein>
    <submittedName>
        <fullName evidence="3">Uncharacterized protein</fullName>
    </submittedName>
</protein>